<gene>
    <name evidence="1" type="ORF">ENJ96_04200</name>
</gene>
<sequence>MFLARLTDLSSHGGTLAPPGATNVLAGGLPVAFLGSNHVCPIPFHPPGPLMATGVKLLVNGLPAGRAQDLLPCGALVLPGATNILVGG</sequence>
<evidence type="ECO:0008006" key="2">
    <source>
        <dbReference type="Google" id="ProtNLM"/>
    </source>
</evidence>
<evidence type="ECO:0000313" key="1">
    <source>
        <dbReference type="EMBL" id="HHI97033.1"/>
    </source>
</evidence>
<name>A0A7V5NZE4_9BACT</name>
<dbReference type="EMBL" id="DROK01000126">
    <property type="protein sequence ID" value="HHI97033.1"/>
    <property type="molecule type" value="Genomic_DNA"/>
</dbReference>
<reference evidence="1" key="1">
    <citation type="journal article" date="2020" name="mSystems">
        <title>Genome- and Community-Level Interaction Insights into Carbon Utilization and Element Cycling Functions of Hydrothermarchaeota in Hydrothermal Sediment.</title>
        <authorList>
            <person name="Zhou Z."/>
            <person name="Liu Y."/>
            <person name="Xu W."/>
            <person name="Pan J."/>
            <person name="Luo Z.H."/>
            <person name="Li M."/>
        </authorList>
    </citation>
    <scope>NUCLEOTIDE SEQUENCE [LARGE SCALE GENOMIC DNA]</scope>
    <source>
        <strain evidence="1">HyVt-533</strain>
    </source>
</reference>
<organism evidence="1">
    <name type="scientific">Thermodesulfatator atlanticus</name>
    <dbReference type="NCBI Taxonomy" id="501497"/>
    <lineage>
        <taxon>Bacteria</taxon>
        <taxon>Pseudomonadati</taxon>
        <taxon>Thermodesulfobacteriota</taxon>
        <taxon>Thermodesulfobacteria</taxon>
        <taxon>Thermodesulfobacteriales</taxon>
        <taxon>Thermodesulfatatoraceae</taxon>
        <taxon>Thermodesulfatator</taxon>
    </lineage>
</organism>
<comment type="caution">
    <text evidence="1">The sequence shown here is derived from an EMBL/GenBank/DDBJ whole genome shotgun (WGS) entry which is preliminary data.</text>
</comment>
<proteinExistence type="predicted"/>
<protein>
    <recommendedName>
        <fullName evidence="2">PaaR repeat-containing protein</fullName>
    </recommendedName>
</protein>
<dbReference type="InterPro" id="IPR008727">
    <property type="entry name" value="PAAR_motif"/>
</dbReference>
<dbReference type="Pfam" id="PF05488">
    <property type="entry name" value="PAAR_motif"/>
    <property type="match status" value="1"/>
</dbReference>
<dbReference type="Gene3D" id="2.60.200.60">
    <property type="match status" value="1"/>
</dbReference>
<dbReference type="AlphaFoldDB" id="A0A7V5NZE4"/>
<dbReference type="Proteomes" id="UP000886101">
    <property type="component" value="Unassembled WGS sequence"/>
</dbReference>
<accession>A0A7V5NZE4</accession>